<keyword evidence="5" id="KW-1185">Reference proteome</keyword>
<protein>
    <submittedName>
        <fullName evidence="4">Predicted dienelactone hydrolase</fullName>
    </submittedName>
</protein>
<dbReference type="GO" id="GO:0006508">
    <property type="term" value="P:proteolysis"/>
    <property type="evidence" value="ECO:0007669"/>
    <property type="project" value="InterPro"/>
</dbReference>
<evidence type="ECO:0000256" key="1">
    <source>
        <dbReference type="ARBA" id="ARBA00022801"/>
    </source>
</evidence>
<organism evidence="4 5">
    <name type="scientific">Vannielia litorea</name>
    <dbReference type="NCBI Taxonomy" id="1217970"/>
    <lineage>
        <taxon>Bacteria</taxon>
        <taxon>Pseudomonadati</taxon>
        <taxon>Pseudomonadota</taxon>
        <taxon>Alphaproteobacteria</taxon>
        <taxon>Rhodobacterales</taxon>
        <taxon>Paracoccaceae</taxon>
        <taxon>Vannielia</taxon>
    </lineage>
</organism>
<dbReference type="InterPro" id="IPR050261">
    <property type="entry name" value="FrsA_esterase"/>
</dbReference>
<dbReference type="AlphaFoldDB" id="A0A1N6H5M0"/>
<dbReference type="RefSeq" id="WP_074257039.1">
    <property type="nucleotide sequence ID" value="NZ_FSRL01000001.1"/>
</dbReference>
<keyword evidence="1 4" id="KW-0378">Hydrolase</keyword>
<evidence type="ECO:0000259" key="3">
    <source>
        <dbReference type="Pfam" id="PF00326"/>
    </source>
</evidence>
<evidence type="ECO:0000256" key="2">
    <source>
        <dbReference type="SAM" id="SignalP"/>
    </source>
</evidence>
<dbReference type="InterPro" id="IPR016986">
    <property type="entry name" value="UCP031982_abhydr"/>
</dbReference>
<dbReference type="PANTHER" id="PTHR22946:SF9">
    <property type="entry name" value="POLYKETIDE TRANSFERASE AF380"/>
    <property type="match status" value="1"/>
</dbReference>
<dbReference type="Pfam" id="PF00326">
    <property type="entry name" value="Peptidase_S9"/>
    <property type="match status" value="1"/>
</dbReference>
<keyword evidence="2" id="KW-0732">Signal</keyword>
<dbReference type="GO" id="GO:0052689">
    <property type="term" value="F:carboxylic ester hydrolase activity"/>
    <property type="evidence" value="ECO:0007669"/>
    <property type="project" value="UniProtKB-ARBA"/>
</dbReference>
<dbReference type="InterPro" id="IPR029058">
    <property type="entry name" value="AB_hydrolase_fold"/>
</dbReference>
<dbReference type="GO" id="GO:0008236">
    <property type="term" value="F:serine-type peptidase activity"/>
    <property type="evidence" value="ECO:0007669"/>
    <property type="project" value="InterPro"/>
</dbReference>
<dbReference type="Proteomes" id="UP000184932">
    <property type="component" value="Unassembled WGS sequence"/>
</dbReference>
<dbReference type="EMBL" id="FSRL01000001">
    <property type="protein sequence ID" value="SIO15043.1"/>
    <property type="molecule type" value="Genomic_DNA"/>
</dbReference>
<evidence type="ECO:0000313" key="4">
    <source>
        <dbReference type="EMBL" id="SIO15043.1"/>
    </source>
</evidence>
<gene>
    <name evidence="4" type="ORF">SAMN05444002_3097</name>
</gene>
<reference evidence="5" key="1">
    <citation type="submission" date="2016-11" db="EMBL/GenBank/DDBJ databases">
        <authorList>
            <person name="Varghese N."/>
            <person name="Submissions S."/>
        </authorList>
    </citation>
    <scope>NUCLEOTIDE SEQUENCE [LARGE SCALE GENOMIC DNA]</scope>
    <source>
        <strain evidence="5">DSM 29440</strain>
    </source>
</reference>
<feature type="chain" id="PRO_5012410335" evidence="2">
    <location>
        <begin position="24"/>
        <end position="341"/>
    </location>
</feature>
<dbReference type="SUPFAM" id="SSF53474">
    <property type="entry name" value="alpha/beta-Hydrolases"/>
    <property type="match status" value="1"/>
</dbReference>
<proteinExistence type="predicted"/>
<name>A0A1N6H5M0_9RHOB</name>
<evidence type="ECO:0000313" key="5">
    <source>
        <dbReference type="Proteomes" id="UP000184932"/>
    </source>
</evidence>
<dbReference type="InterPro" id="IPR001375">
    <property type="entry name" value="Peptidase_S9_cat"/>
</dbReference>
<dbReference type="PANTHER" id="PTHR22946">
    <property type="entry name" value="DIENELACTONE HYDROLASE DOMAIN-CONTAINING PROTEIN-RELATED"/>
    <property type="match status" value="1"/>
</dbReference>
<dbReference type="STRING" id="1217970.SAMN05444002_3097"/>
<dbReference type="OrthoDB" id="9814760at2"/>
<dbReference type="Gene3D" id="3.40.50.1820">
    <property type="entry name" value="alpha/beta hydrolase"/>
    <property type="match status" value="1"/>
</dbReference>
<dbReference type="PIRSF" id="PIRSF031982">
    <property type="entry name" value="UCP031982_abhydr"/>
    <property type="match status" value="1"/>
</dbReference>
<feature type="signal peptide" evidence="2">
    <location>
        <begin position="1"/>
        <end position="23"/>
    </location>
</feature>
<accession>A0A1N6H5M0</accession>
<feature type="domain" description="Peptidase S9 prolyl oligopeptidase catalytic" evidence="3">
    <location>
        <begin position="99"/>
        <end position="176"/>
    </location>
</feature>
<sequence>MTPAHKLAALLLPMISAASFATAEPAGLTIESMFMPHHAKETRAAIWYPSGGGGAVEPYADNPVFVGLEVAMGAEIAPGRHPLVLLSHGMGGTDRALAWLASDLAARGAIVAVVNHPGTTWGDHDMARGVRHWTRAEDMRAALDGLLEDPRYAPRIDRSRIMAAGFSYGGWTALSLGGLRGNHAGIVAACETHGAAMEACELLLSEEVRLQDQDPALWNASRRDARVTQVVAIDPGFVWGLEAGDVAGLEVPAVMVGLGGGEDRMLATDFDRSGLAALLPGVTVLRHDPANHFTMMPICKPEGAALLQAEDDDPVCTDPEGSERAALHAEIAGMIAGALGL</sequence>